<dbReference type="InterPro" id="IPR007016">
    <property type="entry name" value="O-antigen_ligase-rel_domated"/>
</dbReference>
<accession>A0A128F1C1</accession>
<dbReference type="GO" id="GO:0016874">
    <property type="term" value="F:ligase activity"/>
    <property type="evidence" value="ECO:0007669"/>
    <property type="project" value="UniProtKB-KW"/>
</dbReference>
<dbReference type="AlphaFoldDB" id="A0A128F1C1"/>
<dbReference type="Pfam" id="PF04932">
    <property type="entry name" value="Wzy_C"/>
    <property type="match status" value="1"/>
</dbReference>
<evidence type="ECO:0000313" key="8">
    <source>
        <dbReference type="Proteomes" id="UP000071641"/>
    </source>
</evidence>
<dbReference type="Proteomes" id="UP000071641">
    <property type="component" value="Unassembled WGS sequence"/>
</dbReference>
<feature type="transmembrane region" description="Helical" evidence="5">
    <location>
        <begin position="392"/>
        <end position="410"/>
    </location>
</feature>
<feature type="transmembrane region" description="Helical" evidence="5">
    <location>
        <begin position="207"/>
        <end position="236"/>
    </location>
</feature>
<feature type="transmembrane region" description="Helical" evidence="5">
    <location>
        <begin position="149"/>
        <end position="170"/>
    </location>
</feature>
<evidence type="ECO:0000256" key="5">
    <source>
        <dbReference type="SAM" id="Phobius"/>
    </source>
</evidence>
<name>A0A128F1C1_9GAMM</name>
<keyword evidence="3 5" id="KW-1133">Transmembrane helix</keyword>
<dbReference type="OrthoDB" id="6397215at2"/>
<dbReference type="STRING" id="1796497.GCE9029_01815"/>
<feature type="transmembrane region" description="Helical" evidence="5">
    <location>
        <begin position="120"/>
        <end position="143"/>
    </location>
</feature>
<comment type="subcellular location">
    <subcellularLocation>
        <location evidence="1">Membrane</location>
        <topology evidence="1">Multi-pass membrane protein</topology>
    </subcellularLocation>
</comment>
<keyword evidence="4 5" id="KW-0472">Membrane</keyword>
<evidence type="ECO:0000256" key="2">
    <source>
        <dbReference type="ARBA" id="ARBA00022692"/>
    </source>
</evidence>
<feature type="transmembrane region" description="Helical" evidence="5">
    <location>
        <begin position="12"/>
        <end position="29"/>
    </location>
</feature>
<feature type="transmembrane region" description="Helical" evidence="5">
    <location>
        <begin position="243"/>
        <end position="262"/>
    </location>
</feature>
<organism evidence="7 8">
    <name type="scientific">Grimontia celer</name>
    <dbReference type="NCBI Taxonomy" id="1796497"/>
    <lineage>
        <taxon>Bacteria</taxon>
        <taxon>Pseudomonadati</taxon>
        <taxon>Pseudomonadota</taxon>
        <taxon>Gammaproteobacteria</taxon>
        <taxon>Vibrionales</taxon>
        <taxon>Vibrionaceae</taxon>
        <taxon>Grimontia</taxon>
    </lineage>
</organism>
<feature type="transmembrane region" description="Helical" evidence="5">
    <location>
        <begin position="88"/>
        <end position="108"/>
    </location>
</feature>
<feature type="transmembrane region" description="Helical" evidence="5">
    <location>
        <begin position="340"/>
        <end position="360"/>
    </location>
</feature>
<keyword evidence="7" id="KW-0436">Ligase</keyword>
<evidence type="ECO:0000256" key="3">
    <source>
        <dbReference type="ARBA" id="ARBA00022989"/>
    </source>
</evidence>
<keyword evidence="2 5" id="KW-0812">Transmembrane</keyword>
<sequence>MYNDHSKIASLIQRHSFFVVMLFIVGVLTPELTPKIQLMDNDLGGMLDIRSGSDRTKQVFWIGMSLIMFALFFQYRNNTRCLAIHSSLITPILFLTFIFTLALFSILWSDFKSLTFKRSFFQLILYWVIYQSLLLSILSGSLFNSFRKVNYSIILMIVLSIIIGAGINPYGELAGYSNTKNVMGAILCVSIICSHIVYSHYGMDRRSVILLSLMTFLLVLTASKTSIFLVFVYLILSKIDLRIAKAIVFITTLLLLIGFNVIPTISYQVDNYVNIADYVSGDFITGRGYIWDAIYLELYYFDRIWLGFGYGSFFGTPVTPYFFDDEFSFLRFISSSHNGYIELLTQFGFISIFIFTYYLLFLRSRNINIISALFVVTLYNITEPAFMRDQHVVWFMCIFILLFSYSQKYISR</sequence>
<evidence type="ECO:0000313" key="7">
    <source>
        <dbReference type="EMBL" id="CZF80046.1"/>
    </source>
</evidence>
<feature type="transmembrane region" description="Helical" evidence="5">
    <location>
        <begin position="367"/>
        <end position="386"/>
    </location>
</feature>
<evidence type="ECO:0000256" key="4">
    <source>
        <dbReference type="ARBA" id="ARBA00023136"/>
    </source>
</evidence>
<dbReference type="RefSeq" id="WP_062662779.1">
    <property type="nucleotide sequence ID" value="NZ_FIZX01000001.1"/>
</dbReference>
<dbReference type="GO" id="GO:0016020">
    <property type="term" value="C:membrane"/>
    <property type="evidence" value="ECO:0007669"/>
    <property type="project" value="UniProtKB-SubCell"/>
</dbReference>
<feature type="transmembrane region" description="Helical" evidence="5">
    <location>
        <begin position="182"/>
        <end position="201"/>
    </location>
</feature>
<evidence type="ECO:0000259" key="6">
    <source>
        <dbReference type="Pfam" id="PF04932"/>
    </source>
</evidence>
<protein>
    <submittedName>
        <fullName evidence="7">O-Antigen ligase</fullName>
    </submittedName>
</protein>
<keyword evidence="8" id="KW-1185">Reference proteome</keyword>
<feature type="domain" description="O-antigen ligase-related" evidence="6">
    <location>
        <begin position="210"/>
        <end position="355"/>
    </location>
</feature>
<proteinExistence type="predicted"/>
<evidence type="ECO:0000256" key="1">
    <source>
        <dbReference type="ARBA" id="ARBA00004141"/>
    </source>
</evidence>
<dbReference type="EMBL" id="FIZX01000001">
    <property type="protein sequence ID" value="CZF80046.1"/>
    <property type="molecule type" value="Genomic_DNA"/>
</dbReference>
<feature type="transmembrane region" description="Helical" evidence="5">
    <location>
        <begin position="59"/>
        <end position="76"/>
    </location>
</feature>
<gene>
    <name evidence="7" type="ORF">GCE9029_01815</name>
</gene>
<reference evidence="8" key="1">
    <citation type="submission" date="2016-02" db="EMBL/GenBank/DDBJ databases">
        <authorList>
            <person name="Rodrigo-Torres Lidia"/>
            <person name="Arahal R.David."/>
        </authorList>
    </citation>
    <scope>NUCLEOTIDE SEQUENCE [LARGE SCALE GENOMIC DNA]</scope>
    <source>
        <strain evidence="8">CECT 9029</strain>
    </source>
</reference>